<name>A0A0F9HEA6_9ZZZZ</name>
<organism evidence="1">
    <name type="scientific">marine sediment metagenome</name>
    <dbReference type="NCBI Taxonomy" id="412755"/>
    <lineage>
        <taxon>unclassified sequences</taxon>
        <taxon>metagenomes</taxon>
        <taxon>ecological metagenomes</taxon>
    </lineage>
</organism>
<reference evidence="1" key="1">
    <citation type="journal article" date="2015" name="Nature">
        <title>Complex archaea that bridge the gap between prokaryotes and eukaryotes.</title>
        <authorList>
            <person name="Spang A."/>
            <person name="Saw J.H."/>
            <person name="Jorgensen S.L."/>
            <person name="Zaremba-Niedzwiedzka K."/>
            <person name="Martijn J."/>
            <person name="Lind A.E."/>
            <person name="van Eijk R."/>
            <person name="Schleper C."/>
            <person name="Guy L."/>
            <person name="Ettema T.J."/>
        </authorList>
    </citation>
    <scope>NUCLEOTIDE SEQUENCE</scope>
</reference>
<sequence>MAKTDQDDVWSKPIKEIGNGYIELIAACVDFGATWQAGHGLALSTTAGSLTIFVTADPDWIAGLELAETVVDDDVFCLVRKKGAKILHNQKLSAAASIGSVVYKTTAGVWALADHGVAVSLLGAIGIVCGPADRITATVIKNINDAFSTTEPVDVCV</sequence>
<dbReference type="EMBL" id="LAZR01024968">
    <property type="protein sequence ID" value="KKL73407.1"/>
    <property type="molecule type" value="Genomic_DNA"/>
</dbReference>
<gene>
    <name evidence="1" type="ORF">LCGC14_2075210</name>
</gene>
<proteinExistence type="predicted"/>
<protein>
    <submittedName>
        <fullName evidence="1">Uncharacterized protein</fullName>
    </submittedName>
</protein>
<dbReference type="AlphaFoldDB" id="A0A0F9HEA6"/>
<evidence type="ECO:0000313" key="1">
    <source>
        <dbReference type="EMBL" id="KKL73407.1"/>
    </source>
</evidence>
<accession>A0A0F9HEA6</accession>
<comment type="caution">
    <text evidence="1">The sequence shown here is derived from an EMBL/GenBank/DDBJ whole genome shotgun (WGS) entry which is preliminary data.</text>
</comment>